<dbReference type="CDD" id="cd11614">
    <property type="entry name" value="SAF_CpaB_FlgA_like"/>
    <property type="match status" value="1"/>
</dbReference>
<keyword evidence="3" id="KW-1185">Reference proteome</keyword>
<dbReference type="Pfam" id="PF08666">
    <property type="entry name" value="SAF"/>
    <property type="match status" value="1"/>
</dbReference>
<dbReference type="InterPro" id="IPR031571">
    <property type="entry name" value="RcpC_dom"/>
</dbReference>
<evidence type="ECO:0000259" key="1">
    <source>
        <dbReference type="SMART" id="SM00858"/>
    </source>
</evidence>
<organism evidence="2 3">
    <name type="scientific">Litorimonas cladophorae</name>
    <dbReference type="NCBI Taxonomy" id="1220491"/>
    <lineage>
        <taxon>Bacteria</taxon>
        <taxon>Pseudomonadati</taxon>
        <taxon>Pseudomonadota</taxon>
        <taxon>Alphaproteobacteria</taxon>
        <taxon>Maricaulales</taxon>
        <taxon>Robiginitomaculaceae</taxon>
    </lineage>
</organism>
<dbReference type="Proteomes" id="UP000600865">
    <property type="component" value="Unassembled WGS sequence"/>
</dbReference>
<evidence type="ECO:0000313" key="2">
    <source>
        <dbReference type="EMBL" id="GGX65217.1"/>
    </source>
</evidence>
<name>A0A918KIL2_9PROT</name>
<dbReference type="RefSeq" id="WP_189583328.1">
    <property type="nucleotide sequence ID" value="NZ_BMYV01000001.1"/>
</dbReference>
<comment type="caution">
    <text evidence="2">The sequence shown here is derived from an EMBL/GenBank/DDBJ whole genome shotgun (WGS) entry which is preliminary data.</text>
</comment>
<dbReference type="InterPro" id="IPR013974">
    <property type="entry name" value="SAF"/>
</dbReference>
<dbReference type="SMART" id="SM00858">
    <property type="entry name" value="SAF"/>
    <property type="match status" value="1"/>
</dbReference>
<protein>
    <submittedName>
        <fullName evidence="2">Flp pilus assembly protein CpaB</fullName>
    </submittedName>
</protein>
<proteinExistence type="predicted"/>
<accession>A0A918KIL2</accession>
<reference evidence="2 3" key="1">
    <citation type="journal article" date="2014" name="Int. J. Syst. Evol. Microbiol.">
        <title>Complete genome sequence of Corynebacterium casei LMG S-19264T (=DSM 44701T), isolated from a smear-ripened cheese.</title>
        <authorList>
            <consortium name="US DOE Joint Genome Institute (JGI-PGF)"/>
            <person name="Walter F."/>
            <person name="Albersmeier A."/>
            <person name="Kalinowski J."/>
            <person name="Ruckert C."/>
        </authorList>
    </citation>
    <scope>NUCLEOTIDE SEQUENCE [LARGE SCALE GENOMIC DNA]</scope>
    <source>
        <strain evidence="2 3">KCTC 23968</strain>
    </source>
</reference>
<feature type="domain" description="SAF" evidence="1">
    <location>
        <begin position="50"/>
        <end position="118"/>
    </location>
</feature>
<gene>
    <name evidence="2" type="primary">ctpC</name>
    <name evidence="2" type="ORF">GCM10011309_14350</name>
</gene>
<dbReference type="EMBL" id="BMYV01000001">
    <property type="protein sequence ID" value="GGX65217.1"/>
    <property type="molecule type" value="Genomic_DNA"/>
</dbReference>
<dbReference type="Pfam" id="PF16976">
    <property type="entry name" value="RcpC"/>
    <property type="match status" value="1"/>
</dbReference>
<dbReference type="AlphaFoldDB" id="A0A918KIL2"/>
<dbReference type="NCBIfam" id="TIGR03177">
    <property type="entry name" value="pilus_cpaB"/>
    <property type="match status" value="1"/>
</dbReference>
<sequence>METKKIIILGAMVVMAGVVFVGINNLSAPAAAPVQAAATPEIQIQEVEYVPVLAIDADLSTGQRISEEMLTSIKWPAEALTANLINLNDMPDAKAEFVNSLARQPLAQGETLNRSKVIMAGDSGVMAALLAPGMRAVTTRISVDTAAGGFIQPGDRVDIIMRETYTVRRDNNAGQATQSRVERQNLFIAQTLFENVKVLAIDQTFTTGAESGAAIPGSTATFELSQSDAELLQEAEGYGDIYLTLRGANGSGYKGRSAARVDRDDVDTTPSTLTIYRNGQATPIALQQKN</sequence>
<evidence type="ECO:0000313" key="3">
    <source>
        <dbReference type="Proteomes" id="UP000600865"/>
    </source>
</evidence>
<dbReference type="InterPro" id="IPR017592">
    <property type="entry name" value="Pilus_assmbl_Flp-typ_CpaB"/>
</dbReference>